<dbReference type="PANTHER" id="PTHR31668">
    <property type="entry name" value="GLUCOSE TRANSPORT TRANSCRIPTION REGULATOR RGT1-RELATED-RELATED"/>
    <property type="match status" value="1"/>
</dbReference>
<dbReference type="GO" id="GO:0008270">
    <property type="term" value="F:zinc ion binding"/>
    <property type="evidence" value="ECO:0007669"/>
    <property type="project" value="InterPro"/>
</dbReference>
<evidence type="ECO:0000256" key="5">
    <source>
        <dbReference type="SAM" id="MobiDB-lite"/>
    </source>
</evidence>
<evidence type="ECO:0000259" key="6">
    <source>
        <dbReference type="PROSITE" id="PS50048"/>
    </source>
</evidence>
<dbReference type="GO" id="GO:0003677">
    <property type="term" value="F:DNA binding"/>
    <property type="evidence" value="ECO:0007669"/>
    <property type="project" value="UniProtKB-KW"/>
</dbReference>
<feature type="compositionally biased region" description="Low complexity" evidence="5">
    <location>
        <begin position="325"/>
        <end position="339"/>
    </location>
</feature>
<evidence type="ECO:0000256" key="4">
    <source>
        <dbReference type="ARBA" id="ARBA00023242"/>
    </source>
</evidence>
<feature type="region of interest" description="Disordered" evidence="5">
    <location>
        <begin position="41"/>
        <end position="75"/>
    </location>
</feature>
<keyword evidence="3" id="KW-0804">Transcription</keyword>
<feature type="domain" description="Zn(2)-C6 fungal-type" evidence="6">
    <location>
        <begin position="8"/>
        <end position="39"/>
    </location>
</feature>
<dbReference type="Gene3D" id="4.10.240.10">
    <property type="entry name" value="Zn(2)-C6 fungal-type DNA-binding domain"/>
    <property type="match status" value="1"/>
</dbReference>
<dbReference type="PROSITE" id="PS00463">
    <property type="entry name" value="ZN2_CY6_FUNGAL_1"/>
    <property type="match status" value="1"/>
</dbReference>
<evidence type="ECO:0000313" key="7">
    <source>
        <dbReference type="EMBL" id="BCR86175.1"/>
    </source>
</evidence>
<feature type="region of interest" description="Disordered" evidence="5">
    <location>
        <begin position="180"/>
        <end position="207"/>
    </location>
</feature>
<keyword evidence="1" id="KW-0805">Transcription regulation</keyword>
<keyword evidence="4" id="KW-0539">Nucleus</keyword>
<reference evidence="7" key="2">
    <citation type="submission" date="2021-02" db="EMBL/GenBank/DDBJ databases">
        <title>Aspergillus chevalieri M1 genome sequence.</title>
        <authorList>
            <person name="Kadooka C."/>
            <person name="Mori K."/>
            <person name="Futagami T."/>
        </authorList>
    </citation>
    <scope>NUCLEOTIDE SEQUENCE</scope>
    <source>
        <strain evidence="7">M1</strain>
    </source>
</reference>
<reference evidence="7" key="1">
    <citation type="submission" date="2021-01" db="EMBL/GenBank/DDBJ databases">
        <authorList>
            <consortium name="Aspergillus chevalieri M1 genome sequencing consortium"/>
            <person name="Kazuki M."/>
            <person name="Futagami T."/>
        </authorList>
    </citation>
    <scope>NUCLEOTIDE SEQUENCE</scope>
    <source>
        <strain evidence="7">M1</strain>
    </source>
</reference>
<dbReference type="EMBL" id="AP024418">
    <property type="protein sequence ID" value="BCR86175.1"/>
    <property type="molecule type" value="Genomic_DNA"/>
</dbReference>
<dbReference type="GeneID" id="66980534"/>
<dbReference type="RefSeq" id="XP_043134697.1">
    <property type="nucleotide sequence ID" value="XM_043276750.1"/>
</dbReference>
<dbReference type="InterPro" id="IPR050797">
    <property type="entry name" value="Carb_Metab_Trans_Reg"/>
</dbReference>
<evidence type="ECO:0000256" key="1">
    <source>
        <dbReference type="ARBA" id="ARBA00023015"/>
    </source>
</evidence>
<protein>
    <recommendedName>
        <fullName evidence="6">Zn(2)-C6 fungal-type domain-containing protein</fullName>
    </recommendedName>
</protein>
<proteinExistence type="predicted"/>
<feature type="compositionally biased region" description="Polar residues" evidence="5">
    <location>
        <begin position="61"/>
        <end position="75"/>
    </location>
</feature>
<dbReference type="InterPro" id="IPR036864">
    <property type="entry name" value="Zn2-C6_fun-type_DNA-bd_sf"/>
</dbReference>
<sequence length="400" mass="44327">METVLREACDNCHRRKTRCPTDGGGPCTNCRASGQVCTFSPRNRTGRPRVRPSRAKRNRARTPSLTQTDGDNNAGSNIPIVFDPVPGCTTPIPSIVLGGAEGVHASLPDESTLANDPLYMHSPWESSLEPFPMSLTEPLIPFDNELPFFLSEEVDSLCKSPSQITDNEVSQRDLAFLSPNKDHSVARTTSPALAPERHPQQSYMEDGPERKENSLITVYGQLSQLLFALHLAHDTFCRGGINDRNSIEQIFSTVSSLCDVMTWLSQSKSPASGSTSSPCPLLIISMVSTVVDIYRRVLDGLQPSMGLMQRPCSLGYALPSPPISITPQSSRQQQQQQPSDTHTRLRCLSDSITMDFQLGLLDGIFDWGCSETNNEKEVRRKLEDARKELQVFMEEWKKMA</sequence>
<organism evidence="7 8">
    <name type="scientific">Aspergillus chevalieri</name>
    <name type="common">Eurotium chevalieri</name>
    <dbReference type="NCBI Taxonomy" id="182096"/>
    <lineage>
        <taxon>Eukaryota</taxon>
        <taxon>Fungi</taxon>
        <taxon>Dikarya</taxon>
        <taxon>Ascomycota</taxon>
        <taxon>Pezizomycotina</taxon>
        <taxon>Eurotiomycetes</taxon>
        <taxon>Eurotiomycetidae</taxon>
        <taxon>Eurotiales</taxon>
        <taxon>Aspergillaceae</taxon>
        <taxon>Aspergillus</taxon>
        <taxon>Aspergillus subgen. Aspergillus</taxon>
    </lineage>
</organism>
<accession>A0A7R7VK85</accession>
<name>A0A7R7VK85_ASPCH</name>
<gene>
    <name evidence="7" type="ORF">ACHE_30162A</name>
</gene>
<keyword evidence="8" id="KW-1185">Reference proteome</keyword>
<evidence type="ECO:0000313" key="8">
    <source>
        <dbReference type="Proteomes" id="UP000637239"/>
    </source>
</evidence>
<dbReference type="CDD" id="cd00067">
    <property type="entry name" value="GAL4"/>
    <property type="match status" value="1"/>
</dbReference>
<feature type="region of interest" description="Disordered" evidence="5">
    <location>
        <begin position="324"/>
        <end position="343"/>
    </location>
</feature>
<dbReference type="GO" id="GO:0000981">
    <property type="term" value="F:DNA-binding transcription factor activity, RNA polymerase II-specific"/>
    <property type="evidence" value="ECO:0007669"/>
    <property type="project" value="InterPro"/>
</dbReference>
<dbReference type="KEGG" id="ache:ACHE_30162A"/>
<dbReference type="SMART" id="SM00066">
    <property type="entry name" value="GAL4"/>
    <property type="match status" value="1"/>
</dbReference>
<keyword evidence="2" id="KW-0238">DNA-binding</keyword>
<dbReference type="PROSITE" id="PS50048">
    <property type="entry name" value="ZN2_CY6_FUNGAL_2"/>
    <property type="match status" value="1"/>
</dbReference>
<evidence type="ECO:0000256" key="2">
    <source>
        <dbReference type="ARBA" id="ARBA00023125"/>
    </source>
</evidence>
<dbReference type="Pfam" id="PF00172">
    <property type="entry name" value="Zn_clus"/>
    <property type="match status" value="1"/>
</dbReference>
<dbReference type="InterPro" id="IPR001138">
    <property type="entry name" value="Zn2Cys6_DnaBD"/>
</dbReference>
<dbReference type="AlphaFoldDB" id="A0A7R7VK85"/>
<dbReference type="Proteomes" id="UP000637239">
    <property type="component" value="Chromosome 3"/>
</dbReference>
<feature type="compositionally biased region" description="Basic residues" evidence="5">
    <location>
        <begin position="44"/>
        <end position="60"/>
    </location>
</feature>
<dbReference type="SUPFAM" id="SSF57701">
    <property type="entry name" value="Zn2/Cys6 DNA-binding domain"/>
    <property type="match status" value="1"/>
</dbReference>
<evidence type="ECO:0000256" key="3">
    <source>
        <dbReference type="ARBA" id="ARBA00023163"/>
    </source>
</evidence>